<accession>F0QR52</accession>
<dbReference type="KEGG" id="mss:MSU_0436"/>
<keyword evidence="3 7" id="KW-0694">RNA-binding</keyword>
<evidence type="ECO:0000256" key="6">
    <source>
        <dbReference type="ARBA" id="ARBA00035255"/>
    </source>
</evidence>
<keyword evidence="2 7" id="KW-0699">rRNA-binding</keyword>
<dbReference type="EMBL" id="CP002525">
    <property type="protein sequence ID" value="ADX97972.1"/>
    <property type="molecule type" value="Genomic_DNA"/>
</dbReference>
<keyword evidence="5 7" id="KW-0687">Ribonucleoprotein</keyword>
<dbReference type="GO" id="GO:0015935">
    <property type="term" value="C:small ribosomal subunit"/>
    <property type="evidence" value="ECO:0007669"/>
    <property type="project" value="InterPro"/>
</dbReference>
<dbReference type="HOGENOM" id="CLU_065898_2_1_14"/>
<evidence type="ECO:0000256" key="1">
    <source>
        <dbReference type="ARBA" id="ARBA00008945"/>
    </source>
</evidence>
<evidence type="ECO:0000256" key="8">
    <source>
        <dbReference type="RuleBase" id="RU003823"/>
    </source>
</evidence>
<dbReference type="InterPro" id="IPR018192">
    <property type="entry name" value="Ribosomal_uS5_N_CS"/>
</dbReference>
<comment type="subunit">
    <text evidence="7">Part of the 30S ribosomal subunit. Contacts proteins S4 and S8.</text>
</comment>
<evidence type="ECO:0000256" key="9">
    <source>
        <dbReference type="SAM" id="MobiDB-lite"/>
    </source>
</evidence>
<dbReference type="PROSITE" id="PS00585">
    <property type="entry name" value="RIBOSOMAL_S5"/>
    <property type="match status" value="1"/>
</dbReference>
<dbReference type="InterPro" id="IPR013810">
    <property type="entry name" value="Ribosomal_uS5_N"/>
</dbReference>
<dbReference type="Pfam" id="PF00333">
    <property type="entry name" value="Ribosomal_S5"/>
    <property type="match status" value="1"/>
</dbReference>
<dbReference type="Pfam" id="PF03719">
    <property type="entry name" value="Ribosomal_S5_C"/>
    <property type="match status" value="1"/>
</dbReference>
<dbReference type="GO" id="GO:0019843">
    <property type="term" value="F:rRNA binding"/>
    <property type="evidence" value="ECO:0007669"/>
    <property type="project" value="UniProtKB-UniRule"/>
</dbReference>
<dbReference type="GO" id="GO:0003735">
    <property type="term" value="F:structural constituent of ribosome"/>
    <property type="evidence" value="ECO:0007669"/>
    <property type="project" value="UniProtKB-UniRule"/>
</dbReference>
<dbReference type="Proteomes" id="UP000007484">
    <property type="component" value="Chromosome"/>
</dbReference>
<dbReference type="PANTHER" id="PTHR48277:SF1">
    <property type="entry name" value="MITOCHONDRIAL RIBOSOMAL PROTEIN S5"/>
    <property type="match status" value="1"/>
</dbReference>
<evidence type="ECO:0000256" key="3">
    <source>
        <dbReference type="ARBA" id="ARBA00022884"/>
    </source>
</evidence>
<protein>
    <recommendedName>
        <fullName evidence="6 7">Small ribosomal subunit protein uS5</fullName>
    </recommendedName>
</protein>
<comment type="domain">
    <text evidence="7">The N-terminal domain interacts with the head of the 30S subunit; the C-terminal domain interacts with the body and contacts protein S4. The interaction surface between S4 and S5 is involved in control of translational fidelity.</text>
</comment>
<dbReference type="SUPFAM" id="SSF54211">
    <property type="entry name" value="Ribosomal protein S5 domain 2-like"/>
    <property type="match status" value="1"/>
</dbReference>
<evidence type="ECO:0000256" key="2">
    <source>
        <dbReference type="ARBA" id="ARBA00022730"/>
    </source>
</evidence>
<evidence type="ECO:0000256" key="7">
    <source>
        <dbReference type="HAMAP-Rule" id="MF_01307"/>
    </source>
</evidence>
<evidence type="ECO:0000256" key="4">
    <source>
        <dbReference type="ARBA" id="ARBA00022980"/>
    </source>
</evidence>
<dbReference type="Gene3D" id="3.30.230.10">
    <property type="match status" value="1"/>
</dbReference>
<keyword evidence="12" id="KW-1185">Reference proteome</keyword>
<evidence type="ECO:0000313" key="11">
    <source>
        <dbReference type="EMBL" id="ADX97972.1"/>
    </source>
</evidence>
<gene>
    <name evidence="7 11" type="primary">rpsE</name>
    <name evidence="11" type="ordered locus">MSU_0436</name>
</gene>
<dbReference type="RefSeq" id="WP_013609072.1">
    <property type="nucleotide sequence ID" value="NC_015155.1"/>
</dbReference>
<organism evidence="11 12">
    <name type="scientific">Mycoplasma suis (strain Illinois)</name>
    <dbReference type="NCBI Taxonomy" id="768700"/>
    <lineage>
        <taxon>Bacteria</taxon>
        <taxon>Bacillati</taxon>
        <taxon>Mycoplasmatota</taxon>
        <taxon>Mollicutes</taxon>
        <taxon>Mycoplasmataceae</taxon>
        <taxon>Mycoplasma</taxon>
    </lineage>
</organism>
<dbReference type="InterPro" id="IPR005324">
    <property type="entry name" value="Ribosomal_uS5_C"/>
</dbReference>
<comment type="similarity">
    <text evidence="1 7 8">Belongs to the universal ribosomal protein uS5 family.</text>
</comment>
<dbReference type="InterPro" id="IPR020568">
    <property type="entry name" value="Ribosomal_Su5_D2-typ_SF"/>
</dbReference>
<dbReference type="PANTHER" id="PTHR48277">
    <property type="entry name" value="MITOCHONDRIAL RIBOSOMAL PROTEIN S5"/>
    <property type="match status" value="1"/>
</dbReference>
<dbReference type="GO" id="GO:0006412">
    <property type="term" value="P:translation"/>
    <property type="evidence" value="ECO:0007669"/>
    <property type="project" value="UniProtKB-UniRule"/>
</dbReference>
<dbReference type="FunFam" id="3.30.160.20:FF:000022">
    <property type="entry name" value="28S ribosomal protein S5, mitochondrial"/>
    <property type="match status" value="1"/>
</dbReference>
<dbReference type="AlphaFoldDB" id="F0QR52"/>
<dbReference type="InterPro" id="IPR014721">
    <property type="entry name" value="Ribsml_uS5_D2-typ_fold_subgr"/>
</dbReference>
<dbReference type="HAMAP" id="MF_01307_B">
    <property type="entry name" value="Ribosomal_uS5_B"/>
    <property type="match status" value="1"/>
</dbReference>
<sequence length="228" mass="25672">MQEFKKVGFYYDYKKSREETNVKRKNSNLPAGSQLKDGEQKKEDEKKTFNWQISEFEEKVIKIKRVSKTTRGGRQGRVWVLVAAGNKKGKIGFAIGKSKEYSTAFSKAAKKAAKRAVRVPMNSKGTIYHEYLGKHNASKILLKPAKEGTGIIAGGPVKKLLLLAGYKDLYSKNLGANNPVNMVRATFDALLSQRSPRTIAKLRDKTFNELFHLEDNVQDQISENIDNS</sequence>
<evidence type="ECO:0000313" key="12">
    <source>
        <dbReference type="Proteomes" id="UP000007484"/>
    </source>
</evidence>
<dbReference type="FunFam" id="3.30.230.10:FF:000002">
    <property type="entry name" value="30S ribosomal protein S5"/>
    <property type="match status" value="1"/>
</dbReference>
<dbReference type="NCBIfam" id="TIGR01021">
    <property type="entry name" value="rpsE_bact"/>
    <property type="match status" value="1"/>
</dbReference>
<proteinExistence type="inferred from homology"/>
<dbReference type="PROSITE" id="PS50881">
    <property type="entry name" value="S5_DSRBD"/>
    <property type="match status" value="1"/>
</dbReference>
<dbReference type="Gene3D" id="3.30.160.20">
    <property type="match status" value="1"/>
</dbReference>
<keyword evidence="4 7" id="KW-0689">Ribosomal protein</keyword>
<feature type="region of interest" description="Disordered" evidence="9">
    <location>
        <begin position="21"/>
        <end position="44"/>
    </location>
</feature>
<name>F0QR52_MYCSL</name>
<comment type="function">
    <text evidence="7">With S4 and S12 plays an important role in translational accuracy.</text>
</comment>
<evidence type="ECO:0000259" key="10">
    <source>
        <dbReference type="PROSITE" id="PS50881"/>
    </source>
</evidence>
<feature type="domain" description="S5 DRBM" evidence="10">
    <location>
        <begin position="56"/>
        <end position="119"/>
    </location>
</feature>
<dbReference type="InterPro" id="IPR000851">
    <property type="entry name" value="Ribosomal_uS5"/>
</dbReference>
<evidence type="ECO:0000256" key="5">
    <source>
        <dbReference type="ARBA" id="ARBA00023274"/>
    </source>
</evidence>
<comment type="function">
    <text evidence="7">Located at the back of the 30S subunit body where it stabilizes the conformation of the head with respect to the body.</text>
</comment>
<dbReference type="STRING" id="768700.MSU_0436"/>
<reference evidence="11 12" key="1">
    <citation type="journal article" date="2011" name="J. Bacteriol.">
        <title>Complete genome sequences of two hemotropic Mycoplasmas, Mycoplasma haemofelis strain Ohio2 and Mycoplasma suis strain Illinois.</title>
        <authorList>
            <person name="Messick J.B."/>
            <person name="Santos A.P."/>
            <person name="Guimaraes A.M."/>
        </authorList>
    </citation>
    <scope>NUCLEOTIDE SEQUENCE [LARGE SCALE GENOMIC DNA]</scope>
    <source>
        <strain evidence="11 12">Illinois</strain>
    </source>
</reference>
<dbReference type="InterPro" id="IPR005712">
    <property type="entry name" value="Ribosomal_uS5_bac-type"/>
</dbReference>
<dbReference type="SUPFAM" id="SSF54768">
    <property type="entry name" value="dsRNA-binding domain-like"/>
    <property type="match status" value="1"/>
</dbReference>